<evidence type="ECO:0000256" key="1">
    <source>
        <dbReference type="ARBA" id="ARBA00004496"/>
    </source>
</evidence>
<accession>A0ABW9HP17</accession>
<evidence type="ECO:0000256" key="9">
    <source>
        <dbReference type="ARBA" id="ARBA00030757"/>
    </source>
</evidence>
<dbReference type="EMBL" id="JBJVNI010000007">
    <property type="protein sequence ID" value="MFM9609820.1"/>
    <property type="molecule type" value="Genomic_DNA"/>
</dbReference>
<comment type="caution">
    <text evidence="13">The sequence shown here is derived from an EMBL/GenBank/DDBJ whole genome shotgun (WGS) entry which is preliminary data.</text>
</comment>
<evidence type="ECO:0000313" key="14">
    <source>
        <dbReference type="Proteomes" id="UP001631957"/>
    </source>
</evidence>
<dbReference type="Pfam" id="PF01135">
    <property type="entry name" value="PCMT"/>
    <property type="match status" value="1"/>
</dbReference>
<dbReference type="CDD" id="cd02440">
    <property type="entry name" value="AdoMet_MTases"/>
    <property type="match status" value="1"/>
</dbReference>
<evidence type="ECO:0000256" key="3">
    <source>
        <dbReference type="ARBA" id="ARBA00011890"/>
    </source>
</evidence>
<evidence type="ECO:0000256" key="5">
    <source>
        <dbReference type="ARBA" id="ARBA00022490"/>
    </source>
</evidence>
<dbReference type="EC" id="2.1.1.77" evidence="3"/>
<dbReference type="InterPro" id="IPR029063">
    <property type="entry name" value="SAM-dependent_MTases_sf"/>
</dbReference>
<feature type="region of interest" description="Disordered" evidence="12">
    <location>
        <begin position="361"/>
        <end position="396"/>
    </location>
</feature>
<dbReference type="PANTHER" id="PTHR11579">
    <property type="entry name" value="PROTEIN-L-ISOASPARTATE O-METHYLTRANSFERASE"/>
    <property type="match status" value="1"/>
</dbReference>
<proteinExistence type="inferred from homology"/>
<keyword evidence="7" id="KW-0808">Transferase</keyword>
<keyword evidence="14" id="KW-1185">Reference proteome</keyword>
<keyword evidence="5" id="KW-0963">Cytoplasm</keyword>
<evidence type="ECO:0000313" key="13">
    <source>
        <dbReference type="EMBL" id="MFM9609820.1"/>
    </source>
</evidence>
<evidence type="ECO:0000256" key="2">
    <source>
        <dbReference type="ARBA" id="ARBA00005369"/>
    </source>
</evidence>
<dbReference type="PANTHER" id="PTHR11579:SF0">
    <property type="entry name" value="PROTEIN-L-ISOASPARTATE(D-ASPARTATE) O-METHYLTRANSFERASE"/>
    <property type="match status" value="1"/>
</dbReference>
<evidence type="ECO:0000256" key="12">
    <source>
        <dbReference type="SAM" id="MobiDB-lite"/>
    </source>
</evidence>
<evidence type="ECO:0000256" key="11">
    <source>
        <dbReference type="ARBA" id="ARBA00031350"/>
    </source>
</evidence>
<dbReference type="Gene3D" id="3.40.50.150">
    <property type="entry name" value="Vaccinia Virus protein VP39"/>
    <property type="match status" value="1"/>
</dbReference>
<gene>
    <name evidence="13" type="ORF">ACKI18_14020</name>
</gene>
<feature type="compositionally biased region" description="Basic and acidic residues" evidence="12">
    <location>
        <begin position="378"/>
        <end position="396"/>
    </location>
</feature>
<sequence length="396" mass="43226">MSGGALSSDWAPSFAAVPRAPFLPELIWPFDMETGQSVPVSRATDPGLWYRYAESDVPLVTQWDDGKHSGPDPGVVATSSASMPSVVFRMLQDLDVQSGNRVLEIGTGTGWNAALLAHRLGAENVTTVEVDPAISADARTALTRFGLPVHVIHGDGLKGHPEGGPYDRIIATCGLRSIPFAWVEQCRPDGVVVAPWGTHYGNGDAVARLTVSEDGASASGAFTGPVEFMKARTQRLPSIVHADYISGAPDSERASTTISEGDFLGERFDPRRFALGVSLRECVHVAAEKHDGKRPVWFYGLTDRSWACAVFHDGSPTRVWQAGLRRLWDEAESAYRWWNEQGKPGFGRFGLTVTADAETVWLDDPENPVPARHHSRTPSRERHHDRDRSGPDRNCP</sequence>
<keyword evidence="8" id="KW-0949">S-adenosyl-L-methionine</keyword>
<comment type="similarity">
    <text evidence="2">Belongs to the methyltransferase superfamily. L-isoaspartyl/D-aspartyl protein methyltransferase family.</text>
</comment>
<dbReference type="GO" id="GO:0032259">
    <property type="term" value="P:methylation"/>
    <property type="evidence" value="ECO:0007669"/>
    <property type="project" value="UniProtKB-KW"/>
</dbReference>
<protein>
    <recommendedName>
        <fullName evidence="4">Protein-L-isoaspartate O-methyltransferase</fullName>
        <ecNumber evidence="3">2.1.1.77</ecNumber>
    </recommendedName>
    <alternativeName>
        <fullName evidence="11">L-isoaspartyl protein carboxyl methyltransferase</fullName>
    </alternativeName>
    <alternativeName>
        <fullName evidence="9">Protein L-isoaspartyl methyltransferase</fullName>
    </alternativeName>
    <alternativeName>
        <fullName evidence="10">Protein-beta-aspartate methyltransferase</fullName>
    </alternativeName>
</protein>
<dbReference type="Proteomes" id="UP001631957">
    <property type="component" value="Unassembled WGS sequence"/>
</dbReference>
<dbReference type="InterPro" id="IPR000682">
    <property type="entry name" value="PCMT"/>
</dbReference>
<evidence type="ECO:0000256" key="6">
    <source>
        <dbReference type="ARBA" id="ARBA00022603"/>
    </source>
</evidence>
<dbReference type="RefSeq" id="WP_079056837.1">
    <property type="nucleotide sequence ID" value="NZ_JBJVNI010000007.1"/>
</dbReference>
<name>A0ABW9HP17_9ACTN</name>
<organism evidence="13 14">
    <name type="scientific">Streptomyces niveiscabiei</name>
    <dbReference type="NCBI Taxonomy" id="164115"/>
    <lineage>
        <taxon>Bacteria</taxon>
        <taxon>Bacillati</taxon>
        <taxon>Actinomycetota</taxon>
        <taxon>Actinomycetes</taxon>
        <taxon>Kitasatosporales</taxon>
        <taxon>Streptomycetaceae</taxon>
        <taxon>Streptomyces</taxon>
    </lineage>
</organism>
<comment type="subcellular location">
    <subcellularLocation>
        <location evidence="1">Cytoplasm</location>
    </subcellularLocation>
</comment>
<evidence type="ECO:0000256" key="4">
    <source>
        <dbReference type="ARBA" id="ARBA00013346"/>
    </source>
</evidence>
<reference evidence="13 14" key="1">
    <citation type="submission" date="2024-12" db="EMBL/GenBank/DDBJ databases">
        <title>Forecasting of Potato common scab and diversities of Pathogenic streptomyces spp. in china.</title>
        <authorList>
            <person name="Handique U."/>
            <person name="Wu J."/>
        </authorList>
    </citation>
    <scope>NUCLEOTIDE SEQUENCE [LARGE SCALE GENOMIC DNA]</scope>
    <source>
        <strain evidence="13 14">ZRIMU1530</strain>
    </source>
</reference>
<dbReference type="SUPFAM" id="SSF53335">
    <property type="entry name" value="S-adenosyl-L-methionine-dependent methyltransferases"/>
    <property type="match status" value="1"/>
</dbReference>
<evidence type="ECO:0000256" key="7">
    <source>
        <dbReference type="ARBA" id="ARBA00022679"/>
    </source>
</evidence>
<keyword evidence="6 13" id="KW-0489">Methyltransferase</keyword>
<dbReference type="GO" id="GO:0008168">
    <property type="term" value="F:methyltransferase activity"/>
    <property type="evidence" value="ECO:0007669"/>
    <property type="project" value="UniProtKB-KW"/>
</dbReference>
<evidence type="ECO:0000256" key="8">
    <source>
        <dbReference type="ARBA" id="ARBA00022691"/>
    </source>
</evidence>
<evidence type="ECO:0000256" key="10">
    <source>
        <dbReference type="ARBA" id="ARBA00031323"/>
    </source>
</evidence>